<proteinExistence type="predicted"/>
<sequence>MHDPTGNSDDLPVDFGLTGLGGSFCGDGALFAADQGGSSGYVPLHRDVESLV</sequence>
<dbReference type="EMBL" id="CP136798">
    <property type="protein sequence ID" value="XCN12652.1"/>
    <property type="molecule type" value="Genomic_DNA"/>
</dbReference>
<dbReference type="RefSeq" id="WP_354596317.1">
    <property type="nucleotide sequence ID" value="NZ_CP136798.1"/>
</dbReference>
<protein>
    <submittedName>
        <fullName evidence="1">Uncharacterized protein</fullName>
    </submittedName>
</protein>
<reference evidence="1" key="1">
    <citation type="submission" date="2023-10" db="EMBL/GenBank/DDBJ databases">
        <title>Complete genome sequence of Streptomyces sp. JL1001.</title>
        <authorList>
            <person name="Jiang L."/>
        </authorList>
    </citation>
    <scope>NUCLEOTIDE SEQUENCE</scope>
    <source>
        <strain evidence="1">JL1001</strain>
    </source>
</reference>
<evidence type="ECO:0000313" key="1">
    <source>
        <dbReference type="EMBL" id="XCN12652.1"/>
    </source>
</evidence>
<dbReference type="AlphaFoldDB" id="A0AAU8KCK0"/>
<name>A0AAU8KCK0_9ACTN</name>
<accession>A0AAU8KCK0</accession>
<gene>
    <name evidence="1" type="ORF">R1Y80_02925</name>
</gene>
<organism evidence="1">
    <name type="scientific">Streptomyces sp. JL1001</name>
    <dbReference type="NCBI Taxonomy" id="3078227"/>
    <lineage>
        <taxon>Bacteria</taxon>
        <taxon>Bacillati</taxon>
        <taxon>Actinomycetota</taxon>
        <taxon>Actinomycetes</taxon>
        <taxon>Kitasatosporales</taxon>
        <taxon>Streptomycetaceae</taxon>
        <taxon>Streptomyces</taxon>
    </lineage>
</organism>